<dbReference type="KEGG" id="dzi:111284812"/>
<dbReference type="RefSeq" id="XP_022729513.1">
    <property type="nucleotide sequence ID" value="XM_022873778.1"/>
</dbReference>
<keyword evidence="1" id="KW-1185">Reference proteome</keyword>
<gene>
    <name evidence="2" type="primary">LOC111284812</name>
</gene>
<dbReference type="Proteomes" id="UP000515121">
    <property type="component" value="Unplaced"/>
</dbReference>
<organism evidence="1 2">
    <name type="scientific">Durio zibethinus</name>
    <name type="common">Durian</name>
    <dbReference type="NCBI Taxonomy" id="66656"/>
    <lineage>
        <taxon>Eukaryota</taxon>
        <taxon>Viridiplantae</taxon>
        <taxon>Streptophyta</taxon>
        <taxon>Embryophyta</taxon>
        <taxon>Tracheophyta</taxon>
        <taxon>Spermatophyta</taxon>
        <taxon>Magnoliopsida</taxon>
        <taxon>eudicotyledons</taxon>
        <taxon>Gunneridae</taxon>
        <taxon>Pentapetalae</taxon>
        <taxon>rosids</taxon>
        <taxon>malvids</taxon>
        <taxon>Malvales</taxon>
        <taxon>Malvaceae</taxon>
        <taxon>Helicteroideae</taxon>
        <taxon>Durio</taxon>
    </lineage>
</organism>
<evidence type="ECO:0000313" key="1">
    <source>
        <dbReference type="Proteomes" id="UP000515121"/>
    </source>
</evidence>
<dbReference type="GeneID" id="111284812"/>
<evidence type="ECO:0000313" key="2">
    <source>
        <dbReference type="RefSeq" id="XP_022729513.1"/>
    </source>
</evidence>
<proteinExistence type="predicted"/>
<reference evidence="2" key="1">
    <citation type="submission" date="2025-08" db="UniProtKB">
        <authorList>
            <consortium name="RefSeq"/>
        </authorList>
    </citation>
    <scope>IDENTIFICATION</scope>
    <source>
        <tissue evidence="2">Fruit stalk</tissue>
    </source>
</reference>
<dbReference type="OrthoDB" id="408788at2759"/>
<dbReference type="AlphaFoldDB" id="A0A6P5XMX4"/>
<name>A0A6P5XMX4_DURZI</name>
<protein>
    <submittedName>
        <fullName evidence="2">tRNA (Guanine(37)-N1)-methyltransferase 2-like</fullName>
    </submittedName>
</protein>
<sequence>MLDESEFDMNFKLLALRIPCTLLDKPRAKPITEDRTREKSRYMILSEKIQNLDLSDIRSPKLDELKKLCEIEAVPYSLTLGYSSGLLIISSYIEAGSASRGGGTFIF</sequence>
<accession>A0A6P5XMX4</accession>